<evidence type="ECO:0000313" key="3">
    <source>
        <dbReference type="Proteomes" id="UP000179242"/>
    </source>
</evidence>
<dbReference type="Proteomes" id="UP000179242">
    <property type="component" value="Unassembled WGS sequence"/>
</dbReference>
<evidence type="ECO:0008006" key="4">
    <source>
        <dbReference type="Google" id="ProtNLM"/>
    </source>
</evidence>
<reference evidence="2 3" key="1">
    <citation type="journal article" date="2016" name="Nat. Commun.">
        <title>Thousands of microbial genomes shed light on interconnected biogeochemical processes in an aquifer system.</title>
        <authorList>
            <person name="Anantharaman K."/>
            <person name="Brown C.T."/>
            <person name="Hug L.A."/>
            <person name="Sharon I."/>
            <person name="Castelle C.J."/>
            <person name="Probst A.J."/>
            <person name="Thomas B.C."/>
            <person name="Singh A."/>
            <person name="Wilkins M.J."/>
            <person name="Karaoz U."/>
            <person name="Brodie E.L."/>
            <person name="Williams K.H."/>
            <person name="Hubbard S.S."/>
            <person name="Banfield J.F."/>
        </authorList>
    </citation>
    <scope>NUCLEOTIDE SEQUENCE [LARGE SCALE GENOMIC DNA]</scope>
</reference>
<gene>
    <name evidence="2" type="ORF">A2438_00150</name>
</gene>
<feature type="compositionally biased region" description="Polar residues" evidence="1">
    <location>
        <begin position="1"/>
        <end position="10"/>
    </location>
</feature>
<protein>
    <recommendedName>
        <fullName evidence="4">Flagellar hook-length control protein-like C-terminal domain-containing protein</fullName>
    </recommendedName>
</protein>
<evidence type="ECO:0000313" key="2">
    <source>
        <dbReference type="EMBL" id="OGC39340.1"/>
    </source>
</evidence>
<proteinExistence type="predicted"/>
<feature type="compositionally biased region" description="Low complexity" evidence="1">
    <location>
        <begin position="27"/>
        <end position="58"/>
    </location>
</feature>
<accession>A0A1F4U3C6</accession>
<dbReference type="EMBL" id="MEUJ01000010">
    <property type="protein sequence ID" value="OGC39340.1"/>
    <property type="molecule type" value="Genomic_DNA"/>
</dbReference>
<feature type="region of interest" description="Disordered" evidence="1">
    <location>
        <begin position="1"/>
        <end position="61"/>
    </location>
</feature>
<name>A0A1F4U3C6_UNCSA</name>
<evidence type="ECO:0000256" key="1">
    <source>
        <dbReference type="SAM" id="MobiDB-lite"/>
    </source>
</evidence>
<comment type="caution">
    <text evidence="2">The sequence shown here is derived from an EMBL/GenBank/DDBJ whole genome shotgun (WGS) entry which is preliminary data.</text>
</comment>
<dbReference type="AlphaFoldDB" id="A0A1F4U3C6"/>
<organism evidence="2 3">
    <name type="scientific">candidate division WOR-1 bacterium RIFOXYC2_FULL_46_14</name>
    <dbReference type="NCBI Taxonomy" id="1802587"/>
    <lineage>
        <taxon>Bacteria</taxon>
        <taxon>Bacillati</taxon>
        <taxon>Saganbacteria</taxon>
    </lineage>
</organism>
<sequence>MAGGELNTSAGGIHPGKPIIWPTGKGSSSSSAVDASQATQTAGGVKGSAPASTTAPSTQAGAVEAVGRELKAGTPAKSTPNIARALTMEDIKAHLQSIGVPDTEFNSKLASTMLRDGVELSRANFVKLLSMLQGTEKGMNMQEAAILLLMKGIDSPKALQTLANYFAQNPQMTAQLAALQESMGNLTSAMGAAKGMLDPSLVSQLGALFAQFDDMLQNLASKYQFSGNNKITAKTMMDDLRGMKALLEGVQGKMQQQHSESAGAQALSSTLAETLAKADAAIANLAAQGILSQKGRSEVNYLYEQIPNQGANADKNIEIVVQRDGKGKKSKIDYENTQIVMSMHTTNLGKMVCSVIVKGKRVYVIFIFNEKEYGDEARQLISQEFAELQKKMTEKNFVVSGYQVKVDPAMCSVKPYLIPLVPNLEQQLRKIDLET</sequence>